<protein>
    <submittedName>
        <fullName evidence="1">Uncharacterized protein</fullName>
    </submittedName>
</protein>
<organism evidence="1 2">
    <name type="scientific">Rhizophagus irregularis</name>
    <dbReference type="NCBI Taxonomy" id="588596"/>
    <lineage>
        <taxon>Eukaryota</taxon>
        <taxon>Fungi</taxon>
        <taxon>Fungi incertae sedis</taxon>
        <taxon>Mucoromycota</taxon>
        <taxon>Glomeromycotina</taxon>
        <taxon>Glomeromycetes</taxon>
        <taxon>Glomerales</taxon>
        <taxon>Glomeraceae</taxon>
        <taxon>Rhizophagus</taxon>
    </lineage>
</organism>
<evidence type="ECO:0000313" key="2">
    <source>
        <dbReference type="Proteomes" id="UP000684084"/>
    </source>
</evidence>
<comment type="caution">
    <text evidence="1">The sequence shown here is derived from an EMBL/GenBank/DDBJ whole genome shotgun (WGS) entry which is preliminary data.</text>
</comment>
<accession>A0A916EK84</accession>
<dbReference type="AlphaFoldDB" id="A0A916EK84"/>
<gene>
    <name evidence="1" type="ORF">CHRIB12_LOCUS23480</name>
</gene>
<dbReference type="EMBL" id="CAGKOT010000091">
    <property type="protein sequence ID" value="CAB5394752.1"/>
    <property type="molecule type" value="Genomic_DNA"/>
</dbReference>
<name>A0A916EK84_9GLOM</name>
<dbReference type="OrthoDB" id="10396707at2759"/>
<reference evidence="1" key="1">
    <citation type="submission" date="2020-05" db="EMBL/GenBank/DDBJ databases">
        <authorList>
            <person name="Rincon C."/>
            <person name="Sanders R I."/>
            <person name="Robbins C."/>
            <person name="Chaturvedi A."/>
        </authorList>
    </citation>
    <scope>NUCLEOTIDE SEQUENCE</scope>
    <source>
        <strain evidence="1">CHB12</strain>
    </source>
</reference>
<dbReference type="Proteomes" id="UP000684084">
    <property type="component" value="Unassembled WGS sequence"/>
</dbReference>
<sequence>MAPFMSMIFKGFRTSKTISYDSEWKISFMSDNDIETGFLVHLQTLDILDTKKVLPFIMTDEIYQVCLPLARILDISDHLLTRREQKL</sequence>
<proteinExistence type="predicted"/>
<dbReference type="VEuPathDB" id="FungiDB:RhiirFUN_007285"/>
<evidence type="ECO:0000313" key="1">
    <source>
        <dbReference type="EMBL" id="CAB5394752.1"/>
    </source>
</evidence>